<dbReference type="AlphaFoldDB" id="A0A223V8V8"/>
<name>A0A223V8V8_9FLAO</name>
<evidence type="ECO:0000313" key="2">
    <source>
        <dbReference type="Proteomes" id="UP000215244"/>
    </source>
</evidence>
<dbReference type="RefSeq" id="WP_094998422.1">
    <property type="nucleotide sequence ID" value="NZ_BMJL01000005.1"/>
</dbReference>
<protein>
    <submittedName>
        <fullName evidence="1">Uncharacterized protein</fullName>
    </submittedName>
</protein>
<accession>A0A223V8V8</accession>
<sequence length="116" mass="14006">METRDINERKKLKRAQERLKQLKGFYIHLTIYLVVNITLLILKLIGNASYGESFMGPVWHFSTFSTWFFWGIGLFFHGLKVFNRTTLFSKNWEERQIQKYLEQEKRDAEKFGSHKR</sequence>
<reference evidence="1 2" key="1">
    <citation type="submission" date="2017-08" db="EMBL/GenBank/DDBJ databases">
        <title>The complete genome sequence of Maribacter sp. B1, isolated from deep-sea sediment.</title>
        <authorList>
            <person name="Wu Y.-H."/>
            <person name="Cheng H."/>
            <person name="Xu X.-W."/>
        </authorList>
    </citation>
    <scope>NUCLEOTIDE SEQUENCE [LARGE SCALE GENOMIC DNA]</scope>
    <source>
        <strain evidence="1 2">B1</strain>
    </source>
</reference>
<dbReference type="Proteomes" id="UP000215244">
    <property type="component" value="Chromosome"/>
</dbReference>
<dbReference type="KEGG" id="marb:CJ263_17320"/>
<gene>
    <name evidence="1" type="ORF">CJ263_17320</name>
</gene>
<organism evidence="1 2">
    <name type="scientific">Maribacter cobaltidurans</name>
    <dbReference type="NCBI Taxonomy" id="1178778"/>
    <lineage>
        <taxon>Bacteria</taxon>
        <taxon>Pseudomonadati</taxon>
        <taxon>Bacteroidota</taxon>
        <taxon>Flavobacteriia</taxon>
        <taxon>Flavobacteriales</taxon>
        <taxon>Flavobacteriaceae</taxon>
        <taxon>Maribacter</taxon>
    </lineage>
</organism>
<proteinExistence type="predicted"/>
<dbReference type="OrthoDB" id="8965954at2"/>
<dbReference type="InterPro" id="IPR025698">
    <property type="entry name" value="2TM_dom"/>
</dbReference>
<dbReference type="Pfam" id="PF13239">
    <property type="entry name" value="2TM"/>
    <property type="match status" value="1"/>
</dbReference>
<dbReference type="EMBL" id="CP022957">
    <property type="protein sequence ID" value="ASV31835.1"/>
    <property type="molecule type" value="Genomic_DNA"/>
</dbReference>
<evidence type="ECO:0000313" key="1">
    <source>
        <dbReference type="EMBL" id="ASV31835.1"/>
    </source>
</evidence>
<keyword evidence="2" id="KW-1185">Reference proteome</keyword>